<keyword evidence="3" id="KW-0805">Transcription regulation</keyword>
<dbReference type="PANTHER" id="PTHR33164">
    <property type="entry name" value="TRANSCRIPTIONAL REGULATOR, MARR FAMILY"/>
    <property type="match status" value="1"/>
</dbReference>
<dbReference type="GO" id="GO:0003700">
    <property type="term" value="F:DNA-binding transcription factor activity"/>
    <property type="evidence" value="ECO:0007669"/>
    <property type="project" value="InterPro"/>
</dbReference>
<evidence type="ECO:0000259" key="6">
    <source>
        <dbReference type="PROSITE" id="PS50995"/>
    </source>
</evidence>
<dbReference type="PROSITE" id="PS50995">
    <property type="entry name" value="HTH_MARR_2"/>
    <property type="match status" value="1"/>
</dbReference>
<dbReference type="Gene3D" id="1.10.10.10">
    <property type="entry name" value="Winged helix-like DNA-binding domain superfamily/Winged helix DNA-binding domain"/>
    <property type="match status" value="1"/>
</dbReference>
<dbReference type="PANTHER" id="PTHR33164:SF5">
    <property type="entry name" value="ORGANIC HYDROPEROXIDE RESISTANCE TRANSCRIPTIONAL REGULATOR"/>
    <property type="match status" value="1"/>
</dbReference>
<dbReference type="InterPro" id="IPR036388">
    <property type="entry name" value="WH-like_DNA-bd_sf"/>
</dbReference>
<reference evidence="8 10" key="2">
    <citation type="submission" date="2020-02" db="EMBL/GenBank/DDBJ databases">
        <title>Genome sequence of Parvularcula flava strain NH6-79.</title>
        <authorList>
            <person name="Abdul Karim M.H."/>
            <person name="Lam M.Q."/>
            <person name="Chen S.J."/>
            <person name="Yahya A."/>
            <person name="Shahir S."/>
            <person name="Shamsir M.S."/>
            <person name="Chong C.S."/>
        </authorList>
    </citation>
    <scope>NUCLEOTIDE SEQUENCE [LARGE SCALE GENOMIC DNA]</scope>
    <source>
        <strain evidence="8 10">NH6-79</strain>
    </source>
</reference>
<dbReference type="PRINTS" id="PR00598">
    <property type="entry name" value="HTHMARR"/>
</dbReference>
<dbReference type="InterPro" id="IPR055166">
    <property type="entry name" value="Transc_reg_Sar_Rot_HTH"/>
</dbReference>
<evidence type="ECO:0000313" key="7">
    <source>
        <dbReference type="EMBL" id="GGH98766.1"/>
    </source>
</evidence>
<evidence type="ECO:0000313" key="9">
    <source>
        <dbReference type="Proteomes" id="UP000621856"/>
    </source>
</evidence>
<evidence type="ECO:0000256" key="3">
    <source>
        <dbReference type="ARBA" id="ARBA00023015"/>
    </source>
</evidence>
<proteinExistence type="predicted"/>
<organism evidence="7 9">
    <name type="scientific">Aquisalinus luteolus</name>
    <dbReference type="NCBI Taxonomy" id="1566827"/>
    <lineage>
        <taxon>Bacteria</taxon>
        <taxon>Pseudomonadati</taxon>
        <taxon>Pseudomonadota</taxon>
        <taxon>Alphaproteobacteria</taxon>
        <taxon>Parvularculales</taxon>
        <taxon>Parvularculaceae</taxon>
        <taxon>Aquisalinus</taxon>
    </lineage>
</organism>
<evidence type="ECO:0000313" key="10">
    <source>
        <dbReference type="Proteomes" id="UP000818603"/>
    </source>
</evidence>
<dbReference type="SUPFAM" id="SSF46785">
    <property type="entry name" value="Winged helix' DNA-binding domain"/>
    <property type="match status" value="1"/>
</dbReference>
<dbReference type="InterPro" id="IPR000835">
    <property type="entry name" value="HTH_MarR-typ"/>
</dbReference>
<dbReference type="Proteomes" id="UP000621856">
    <property type="component" value="Unassembled WGS sequence"/>
</dbReference>
<evidence type="ECO:0000256" key="5">
    <source>
        <dbReference type="ARBA" id="ARBA00023163"/>
    </source>
</evidence>
<evidence type="ECO:0000313" key="8">
    <source>
        <dbReference type="EMBL" id="NHK28534.1"/>
    </source>
</evidence>
<comment type="subcellular location">
    <subcellularLocation>
        <location evidence="1">Cytoplasm</location>
    </subcellularLocation>
</comment>
<evidence type="ECO:0000256" key="1">
    <source>
        <dbReference type="ARBA" id="ARBA00004496"/>
    </source>
</evidence>
<feature type="domain" description="HTH marR-type" evidence="6">
    <location>
        <begin position="14"/>
        <end position="144"/>
    </location>
</feature>
<gene>
    <name evidence="8" type="ORF">FF098_011505</name>
    <name evidence="7" type="ORF">GCM10011355_23130</name>
</gene>
<name>A0A8J3A4H5_9PROT</name>
<accession>A0A8J3A4H5</accession>
<reference evidence="7" key="1">
    <citation type="journal article" date="2014" name="Int. J. Syst. Evol. Microbiol.">
        <title>Complete genome sequence of Corynebacterium casei LMG S-19264T (=DSM 44701T), isolated from a smear-ripened cheese.</title>
        <authorList>
            <consortium name="US DOE Joint Genome Institute (JGI-PGF)"/>
            <person name="Walter F."/>
            <person name="Albersmeier A."/>
            <person name="Kalinowski J."/>
            <person name="Ruckert C."/>
        </authorList>
    </citation>
    <scope>NUCLEOTIDE SEQUENCE</scope>
    <source>
        <strain evidence="7">CGMCC 1.14984</strain>
    </source>
</reference>
<sequence>MTKTKTKSAPPPLKDHICRTIYSANLAIQRIHKASLDEMGITYPQYLVMNLLWERDGRTVGDLARTLELEASTLTPLLKRLETAGHLRRVRNPQDERQVLISLTEKGRELRDVAGCVGANLLSRSGMSMDELQQLNRSIAKLHDRLIDSADDDS</sequence>
<dbReference type="SMART" id="SM00347">
    <property type="entry name" value="HTH_MARR"/>
    <property type="match status" value="1"/>
</dbReference>
<dbReference type="GO" id="GO:0006950">
    <property type="term" value="P:response to stress"/>
    <property type="evidence" value="ECO:0007669"/>
    <property type="project" value="TreeGrafter"/>
</dbReference>
<evidence type="ECO:0000256" key="4">
    <source>
        <dbReference type="ARBA" id="ARBA00023125"/>
    </source>
</evidence>
<protein>
    <submittedName>
        <fullName evidence="7">MarR family transcriptional regulator</fullName>
    </submittedName>
</protein>
<evidence type="ECO:0000256" key="2">
    <source>
        <dbReference type="ARBA" id="ARBA00022490"/>
    </source>
</evidence>
<dbReference type="Proteomes" id="UP000818603">
    <property type="component" value="Unassembled WGS sequence"/>
</dbReference>
<keyword evidence="4" id="KW-0238">DNA-binding</keyword>
<comment type="caution">
    <text evidence="7">The sequence shown here is derived from an EMBL/GenBank/DDBJ whole genome shotgun (WGS) entry which is preliminary data.</text>
</comment>
<keyword evidence="5" id="KW-0804">Transcription</keyword>
<dbReference type="Pfam" id="PF22381">
    <property type="entry name" value="Staph_reg_Sar_Rot"/>
    <property type="match status" value="1"/>
</dbReference>
<dbReference type="GO" id="GO:0005737">
    <property type="term" value="C:cytoplasm"/>
    <property type="evidence" value="ECO:0007669"/>
    <property type="project" value="UniProtKB-SubCell"/>
</dbReference>
<dbReference type="InterPro" id="IPR036390">
    <property type="entry name" value="WH_DNA-bd_sf"/>
</dbReference>
<dbReference type="EMBL" id="BMGZ01000002">
    <property type="protein sequence ID" value="GGH98766.1"/>
    <property type="molecule type" value="Genomic_DNA"/>
</dbReference>
<dbReference type="InterPro" id="IPR039422">
    <property type="entry name" value="MarR/SlyA-like"/>
</dbReference>
<dbReference type="RefSeq" id="WP_155140612.1">
    <property type="nucleotide sequence ID" value="NZ_BMGZ01000002.1"/>
</dbReference>
<reference evidence="7" key="3">
    <citation type="submission" date="2020-09" db="EMBL/GenBank/DDBJ databases">
        <authorList>
            <person name="Sun Q."/>
            <person name="Zhou Y."/>
        </authorList>
    </citation>
    <scope>NUCLEOTIDE SEQUENCE</scope>
    <source>
        <strain evidence="7">CGMCC 1.14984</strain>
    </source>
</reference>
<keyword evidence="10" id="KW-1185">Reference proteome</keyword>
<dbReference type="EMBL" id="VCJR02000002">
    <property type="protein sequence ID" value="NHK28534.1"/>
    <property type="molecule type" value="Genomic_DNA"/>
</dbReference>
<dbReference type="GO" id="GO:0003677">
    <property type="term" value="F:DNA binding"/>
    <property type="evidence" value="ECO:0007669"/>
    <property type="project" value="UniProtKB-KW"/>
</dbReference>
<keyword evidence="2" id="KW-0963">Cytoplasm</keyword>
<dbReference type="AlphaFoldDB" id="A0A8J3A4H5"/>